<sequence length="175" mass="19469">MIIRPYLPADKAGCLKAFESNIPRFFAPDELTDYAGWLDELAQREPGVPPNKDEQAPSDAPPGNTPGAGGVEHYYVVEENGEVIGCGGFFADLQKREATMAWGLITNALHKKGLGKALFLYRLEKIREICPGSTIILDTTQHSCRFFEKLGFRTVRVSKDAYGPGLDRYDMEMRP</sequence>
<protein>
    <recommendedName>
        <fullName evidence="2">N-acetyltransferase domain-containing protein</fullName>
    </recommendedName>
</protein>
<dbReference type="CDD" id="cd04301">
    <property type="entry name" value="NAT_SF"/>
    <property type="match status" value="1"/>
</dbReference>
<name>A0ABM6WAW3_9BACT</name>
<proteinExistence type="predicted"/>
<evidence type="ECO:0000256" key="1">
    <source>
        <dbReference type="SAM" id="MobiDB-lite"/>
    </source>
</evidence>
<feature type="region of interest" description="Disordered" evidence="1">
    <location>
        <begin position="43"/>
        <end position="69"/>
    </location>
</feature>
<dbReference type="EMBL" id="CP029600">
    <property type="protein sequence ID" value="AWO00990.1"/>
    <property type="molecule type" value="Genomic_DNA"/>
</dbReference>
<evidence type="ECO:0000313" key="3">
    <source>
        <dbReference type="EMBL" id="AWO00990.1"/>
    </source>
</evidence>
<dbReference type="SUPFAM" id="SSF55729">
    <property type="entry name" value="Acyl-CoA N-acyltransferases (Nat)"/>
    <property type="match status" value="1"/>
</dbReference>
<dbReference type="RefSeq" id="WP_119077041.1">
    <property type="nucleotide sequence ID" value="NZ_CP029600.1"/>
</dbReference>
<accession>A0ABM6WAW3</accession>
<dbReference type="PROSITE" id="PS51186">
    <property type="entry name" value="GNAT"/>
    <property type="match status" value="1"/>
</dbReference>
<dbReference type="InterPro" id="IPR000182">
    <property type="entry name" value="GNAT_dom"/>
</dbReference>
<dbReference type="Proteomes" id="UP000246099">
    <property type="component" value="Chromosome"/>
</dbReference>
<keyword evidence="4" id="KW-1185">Reference proteome</keyword>
<organism evidence="3 4">
    <name type="scientific">Chitinophaga alhagiae</name>
    <dbReference type="NCBI Taxonomy" id="2203219"/>
    <lineage>
        <taxon>Bacteria</taxon>
        <taxon>Pseudomonadati</taxon>
        <taxon>Bacteroidota</taxon>
        <taxon>Chitinophagia</taxon>
        <taxon>Chitinophagales</taxon>
        <taxon>Chitinophagaceae</taxon>
        <taxon>Chitinophaga</taxon>
    </lineage>
</organism>
<feature type="domain" description="N-acetyltransferase" evidence="2">
    <location>
        <begin position="1"/>
        <end position="175"/>
    </location>
</feature>
<dbReference type="InterPro" id="IPR016181">
    <property type="entry name" value="Acyl_CoA_acyltransferase"/>
</dbReference>
<evidence type="ECO:0000313" key="4">
    <source>
        <dbReference type="Proteomes" id="UP000246099"/>
    </source>
</evidence>
<dbReference type="Gene3D" id="3.40.630.30">
    <property type="match status" value="1"/>
</dbReference>
<dbReference type="Pfam" id="PF00583">
    <property type="entry name" value="Acetyltransf_1"/>
    <property type="match status" value="1"/>
</dbReference>
<gene>
    <name evidence="3" type="ORF">DLD77_04380</name>
</gene>
<evidence type="ECO:0000259" key="2">
    <source>
        <dbReference type="PROSITE" id="PS51186"/>
    </source>
</evidence>
<reference evidence="3 4" key="1">
    <citation type="submission" date="2018-05" db="EMBL/GenBank/DDBJ databases">
        <title>Chitinophaga sp. nov., isolated from rhizosphere soil of Alhagi.</title>
        <authorList>
            <person name="Liu Y."/>
        </authorList>
    </citation>
    <scope>NUCLEOTIDE SEQUENCE [LARGE SCALE GENOMIC DNA]</scope>
    <source>
        <strain evidence="3 4">T22</strain>
    </source>
</reference>